<sequence length="57" mass="6661">MKRLFQYQADQDLIWDCQNDLQDLIVLFGLLSIIEVCKQMETLSCQVKALLDQQKVS</sequence>
<keyword evidence="2" id="KW-1185">Reference proteome</keyword>
<evidence type="ECO:0000313" key="1">
    <source>
        <dbReference type="EMBL" id="KAF9439821.1"/>
    </source>
</evidence>
<organism evidence="1 2">
    <name type="scientific">Macrolepiota fuliginosa MF-IS2</name>
    <dbReference type="NCBI Taxonomy" id="1400762"/>
    <lineage>
        <taxon>Eukaryota</taxon>
        <taxon>Fungi</taxon>
        <taxon>Dikarya</taxon>
        <taxon>Basidiomycota</taxon>
        <taxon>Agaricomycotina</taxon>
        <taxon>Agaricomycetes</taxon>
        <taxon>Agaricomycetidae</taxon>
        <taxon>Agaricales</taxon>
        <taxon>Agaricineae</taxon>
        <taxon>Agaricaceae</taxon>
        <taxon>Macrolepiota</taxon>
    </lineage>
</organism>
<name>A0A9P6BUF0_9AGAR</name>
<proteinExistence type="predicted"/>
<gene>
    <name evidence="1" type="ORF">P691DRAFT_768795</name>
</gene>
<evidence type="ECO:0000313" key="2">
    <source>
        <dbReference type="Proteomes" id="UP000807342"/>
    </source>
</evidence>
<dbReference type="AlphaFoldDB" id="A0A9P6BUF0"/>
<accession>A0A9P6BUF0</accession>
<dbReference type="EMBL" id="MU153336">
    <property type="protein sequence ID" value="KAF9439821.1"/>
    <property type="molecule type" value="Genomic_DNA"/>
</dbReference>
<protein>
    <submittedName>
        <fullName evidence="1">Uncharacterized protein</fullName>
    </submittedName>
</protein>
<comment type="caution">
    <text evidence="1">The sequence shown here is derived from an EMBL/GenBank/DDBJ whole genome shotgun (WGS) entry which is preliminary data.</text>
</comment>
<dbReference type="Proteomes" id="UP000807342">
    <property type="component" value="Unassembled WGS sequence"/>
</dbReference>
<reference evidence="1" key="1">
    <citation type="submission" date="2020-11" db="EMBL/GenBank/DDBJ databases">
        <authorList>
            <consortium name="DOE Joint Genome Institute"/>
            <person name="Ahrendt S."/>
            <person name="Riley R."/>
            <person name="Andreopoulos W."/>
            <person name="Labutti K."/>
            <person name="Pangilinan J."/>
            <person name="Ruiz-Duenas F.J."/>
            <person name="Barrasa J.M."/>
            <person name="Sanchez-Garcia M."/>
            <person name="Camarero S."/>
            <person name="Miyauchi S."/>
            <person name="Serrano A."/>
            <person name="Linde D."/>
            <person name="Babiker R."/>
            <person name="Drula E."/>
            <person name="Ayuso-Fernandez I."/>
            <person name="Pacheco R."/>
            <person name="Padilla G."/>
            <person name="Ferreira P."/>
            <person name="Barriuso J."/>
            <person name="Kellner H."/>
            <person name="Castanera R."/>
            <person name="Alfaro M."/>
            <person name="Ramirez L."/>
            <person name="Pisabarro A.G."/>
            <person name="Kuo A."/>
            <person name="Tritt A."/>
            <person name="Lipzen A."/>
            <person name="He G."/>
            <person name="Yan M."/>
            <person name="Ng V."/>
            <person name="Cullen D."/>
            <person name="Martin F."/>
            <person name="Rosso M.-N."/>
            <person name="Henrissat B."/>
            <person name="Hibbett D."/>
            <person name="Martinez A.T."/>
            <person name="Grigoriev I.V."/>
        </authorList>
    </citation>
    <scope>NUCLEOTIDE SEQUENCE</scope>
    <source>
        <strain evidence="1">MF-IS2</strain>
    </source>
</reference>